<name>A0AAQ3Q1L6_PASNO</name>
<sequence>MQSPSLALARIAVPAQVYGVSAHSHGAASQRWPTGDHGAGAATPVAPRATASVLPYLHVSAYASEGSPLSGGVRGWAALEVDGVAGGGYKRALAATCSSATRLTTRGELDDGRAQPFGVSSMRVGHRELLRGGPSLPPASSMWMHL</sequence>
<proteinExistence type="predicted"/>
<evidence type="ECO:0000313" key="1">
    <source>
        <dbReference type="EMBL" id="WVZ57082.1"/>
    </source>
</evidence>
<reference evidence="1 2" key="1">
    <citation type="submission" date="2024-02" db="EMBL/GenBank/DDBJ databases">
        <title>High-quality chromosome-scale genome assembly of Pensacola bahiagrass (Paspalum notatum Flugge var. saurae).</title>
        <authorList>
            <person name="Vega J.M."/>
            <person name="Podio M."/>
            <person name="Orjuela J."/>
            <person name="Siena L.A."/>
            <person name="Pessino S.C."/>
            <person name="Combes M.C."/>
            <person name="Mariac C."/>
            <person name="Albertini E."/>
            <person name="Pupilli F."/>
            <person name="Ortiz J.P.A."/>
            <person name="Leblanc O."/>
        </authorList>
    </citation>
    <scope>NUCLEOTIDE SEQUENCE [LARGE SCALE GENOMIC DNA]</scope>
    <source>
        <strain evidence="1">R1</strain>
        <tissue evidence="1">Leaf</tissue>
    </source>
</reference>
<dbReference type="AlphaFoldDB" id="A0AAQ3Q1L6"/>
<dbReference type="Proteomes" id="UP001341281">
    <property type="component" value="Chromosome 02"/>
</dbReference>
<gene>
    <name evidence="1" type="ORF">U9M48_007518</name>
</gene>
<keyword evidence="2" id="KW-1185">Reference proteome</keyword>
<evidence type="ECO:0000313" key="2">
    <source>
        <dbReference type="Proteomes" id="UP001341281"/>
    </source>
</evidence>
<organism evidence="1 2">
    <name type="scientific">Paspalum notatum var. saurae</name>
    <dbReference type="NCBI Taxonomy" id="547442"/>
    <lineage>
        <taxon>Eukaryota</taxon>
        <taxon>Viridiplantae</taxon>
        <taxon>Streptophyta</taxon>
        <taxon>Embryophyta</taxon>
        <taxon>Tracheophyta</taxon>
        <taxon>Spermatophyta</taxon>
        <taxon>Magnoliopsida</taxon>
        <taxon>Liliopsida</taxon>
        <taxon>Poales</taxon>
        <taxon>Poaceae</taxon>
        <taxon>PACMAD clade</taxon>
        <taxon>Panicoideae</taxon>
        <taxon>Andropogonodae</taxon>
        <taxon>Paspaleae</taxon>
        <taxon>Paspalinae</taxon>
        <taxon>Paspalum</taxon>
    </lineage>
</organism>
<dbReference type="EMBL" id="CP144746">
    <property type="protein sequence ID" value="WVZ57082.1"/>
    <property type="molecule type" value="Genomic_DNA"/>
</dbReference>
<accession>A0AAQ3Q1L6</accession>
<protein>
    <submittedName>
        <fullName evidence="1">Uncharacterized protein</fullName>
    </submittedName>
</protein>